<dbReference type="PANTHER" id="PTHR34821">
    <property type="entry name" value="INNER MEMBRANE PROTEIN YDCZ"/>
    <property type="match status" value="1"/>
</dbReference>
<feature type="transmembrane region" description="Helical" evidence="1">
    <location>
        <begin position="129"/>
        <end position="148"/>
    </location>
</feature>
<reference evidence="3 4" key="1">
    <citation type="submission" date="2019-03" db="EMBL/GenBank/DDBJ databases">
        <title>Genomic Encyclopedia of Type Strains, Phase IV (KMG-IV): sequencing the most valuable type-strain genomes for metagenomic binning, comparative biology and taxonomic classification.</title>
        <authorList>
            <person name="Goeker M."/>
        </authorList>
    </citation>
    <scope>NUCLEOTIDE SEQUENCE [LARGE SCALE GENOMIC DNA]</scope>
    <source>
        <strain evidence="3 4">DSM 28231</strain>
    </source>
</reference>
<dbReference type="GO" id="GO:0005886">
    <property type="term" value="C:plasma membrane"/>
    <property type="evidence" value="ECO:0007669"/>
    <property type="project" value="TreeGrafter"/>
</dbReference>
<dbReference type="PANTHER" id="PTHR34821:SF2">
    <property type="entry name" value="INNER MEMBRANE PROTEIN YDCZ"/>
    <property type="match status" value="1"/>
</dbReference>
<keyword evidence="1" id="KW-0812">Transmembrane</keyword>
<dbReference type="AlphaFoldDB" id="A0A4R2MX84"/>
<keyword evidence="2" id="KW-0732">Signal</keyword>
<feature type="transmembrane region" description="Helical" evidence="1">
    <location>
        <begin position="71"/>
        <end position="90"/>
    </location>
</feature>
<proteinExistence type="predicted"/>
<evidence type="ECO:0000256" key="1">
    <source>
        <dbReference type="SAM" id="Phobius"/>
    </source>
</evidence>
<dbReference type="RefSeq" id="WP_132024509.1">
    <property type="nucleotide sequence ID" value="NZ_CP016605.1"/>
</dbReference>
<dbReference type="Proteomes" id="UP000294841">
    <property type="component" value="Unassembled WGS sequence"/>
</dbReference>
<keyword evidence="4" id="KW-1185">Reference proteome</keyword>
<organism evidence="3 4">
    <name type="scientific">Bisgaardia hudsonensis</name>
    <dbReference type="NCBI Taxonomy" id="109472"/>
    <lineage>
        <taxon>Bacteria</taxon>
        <taxon>Pseudomonadati</taxon>
        <taxon>Pseudomonadota</taxon>
        <taxon>Gammaproteobacteria</taxon>
        <taxon>Pasteurellales</taxon>
        <taxon>Pasteurellaceae</taxon>
        <taxon>Bisgaardia</taxon>
    </lineage>
</organism>
<feature type="chain" id="PRO_5020502928" evidence="2">
    <location>
        <begin position="18"/>
        <end position="153"/>
    </location>
</feature>
<comment type="caution">
    <text evidence="3">The sequence shown here is derived from an EMBL/GenBank/DDBJ whole genome shotgun (WGS) entry which is preliminary data.</text>
</comment>
<gene>
    <name evidence="3" type="ORF">EV697_10610</name>
</gene>
<feature type="signal peptide" evidence="2">
    <location>
        <begin position="1"/>
        <end position="17"/>
    </location>
</feature>
<dbReference type="OrthoDB" id="9097160at2"/>
<sequence>MLISFIFIAFFAGLAFATQSAINSQLASTFLNQPIVAALMSFLVGTIVLLIICLIKVDFISTFQHFPRQSWWKLIGGVLGAFAVIATIFLAPKMGITNMLFFIIIGQLIGALVIDHFGLIGMPKRPMDLWQLLGFFTVALGLAIFFFGKKWFI</sequence>
<dbReference type="InterPro" id="IPR006750">
    <property type="entry name" value="YdcZ"/>
</dbReference>
<feature type="transmembrane region" description="Helical" evidence="1">
    <location>
        <begin position="33"/>
        <end position="59"/>
    </location>
</feature>
<keyword evidence="1" id="KW-1133">Transmembrane helix</keyword>
<keyword evidence="1" id="KW-0472">Membrane</keyword>
<protein>
    <submittedName>
        <fullName evidence="3">Transporter family-2 protein</fullName>
    </submittedName>
</protein>
<feature type="transmembrane region" description="Helical" evidence="1">
    <location>
        <begin position="96"/>
        <end position="117"/>
    </location>
</feature>
<dbReference type="EMBL" id="SLXI01000006">
    <property type="protein sequence ID" value="TCP11656.1"/>
    <property type="molecule type" value="Genomic_DNA"/>
</dbReference>
<evidence type="ECO:0000313" key="3">
    <source>
        <dbReference type="EMBL" id="TCP11656.1"/>
    </source>
</evidence>
<evidence type="ECO:0000313" key="4">
    <source>
        <dbReference type="Proteomes" id="UP000294841"/>
    </source>
</evidence>
<accession>A0A4R2MX84</accession>
<dbReference type="Pfam" id="PF04657">
    <property type="entry name" value="DMT_YdcZ"/>
    <property type="match status" value="1"/>
</dbReference>
<evidence type="ECO:0000256" key="2">
    <source>
        <dbReference type="SAM" id="SignalP"/>
    </source>
</evidence>
<name>A0A4R2MX84_9PAST</name>